<evidence type="ECO:0000313" key="1">
    <source>
        <dbReference type="EMBL" id="AEV73128.1"/>
    </source>
</evidence>
<name>G8RX80_MYCRN</name>
<dbReference type="Proteomes" id="UP000005442">
    <property type="component" value="Chromosome"/>
</dbReference>
<dbReference type="KEGG" id="mrh:MycrhN_2543"/>
<keyword evidence="2" id="KW-1185">Reference proteome</keyword>
<dbReference type="AlphaFoldDB" id="G8RX80"/>
<reference evidence="1 2" key="1">
    <citation type="submission" date="2011-12" db="EMBL/GenBank/DDBJ databases">
        <title>Complete sequence of Mycobacterium rhodesiae NBB3.</title>
        <authorList>
            <consortium name="US DOE Joint Genome Institute"/>
            <person name="Lucas S."/>
            <person name="Han J."/>
            <person name="Lapidus A."/>
            <person name="Cheng J.-F."/>
            <person name="Goodwin L."/>
            <person name="Pitluck S."/>
            <person name="Peters L."/>
            <person name="Mikhailova N."/>
            <person name="Gu W."/>
            <person name="Detter J.C."/>
            <person name="Han C."/>
            <person name="Tapia R."/>
            <person name="Land M."/>
            <person name="Hauser L."/>
            <person name="Kyrpides N."/>
            <person name="Ivanova N."/>
            <person name="Pagani I."/>
            <person name="Mattes T."/>
            <person name="Holmes A."/>
            <person name="Rutledge P."/>
            <person name="Paulsen I."/>
            <person name="Coleman N."/>
            <person name="Woyke T."/>
        </authorList>
    </citation>
    <scope>NUCLEOTIDE SEQUENCE [LARGE SCALE GENOMIC DNA]</scope>
    <source>
        <strain evidence="1 2">NBB3</strain>
    </source>
</reference>
<accession>G8RX80</accession>
<gene>
    <name evidence="1" type="ordered locus">MycrhN_2543</name>
</gene>
<evidence type="ECO:0000313" key="2">
    <source>
        <dbReference type="Proteomes" id="UP000005442"/>
    </source>
</evidence>
<dbReference type="EMBL" id="CP003169">
    <property type="protein sequence ID" value="AEV73128.1"/>
    <property type="molecule type" value="Genomic_DNA"/>
</dbReference>
<dbReference type="STRING" id="710685.MycrhN_2543"/>
<sequence length="41" mass="4670">MSALIARHPFAFGLAVFVAMQLWPLHCYPPVYPTAQRAQRI</sequence>
<protein>
    <submittedName>
        <fullName evidence="1">Uncharacterized protein</fullName>
    </submittedName>
</protein>
<dbReference type="HOGENOM" id="CLU_3273073_0_0_11"/>
<proteinExistence type="predicted"/>
<organism evidence="1 2">
    <name type="scientific">Mycolicibacterium rhodesiae (strain NBB3)</name>
    <name type="common">Mycobacterium rhodesiae</name>
    <dbReference type="NCBI Taxonomy" id="710685"/>
    <lineage>
        <taxon>Bacteria</taxon>
        <taxon>Bacillati</taxon>
        <taxon>Actinomycetota</taxon>
        <taxon>Actinomycetes</taxon>
        <taxon>Mycobacteriales</taxon>
        <taxon>Mycobacteriaceae</taxon>
        <taxon>Mycolicibacterium</taxon>
    </lineage>
</organism>